<organism evidence="1 2">
    <name type="scientific">Stephania cephalantha</name>
    <dbReference type="NCBI Taxonomy" id="152367"/>
    <lineage>
        <taxon>Eukaryota</taxon>
        <taxon>Viridiplantae</taxon>
        <taxon>Streptophyta</taxon>
        <taxon>Embryophyta</taxon>
        <taxon>Tracheophyta</taxon>
        <taxon>Spermatophyta</taxon>
        <taxon>Magnoliopsida</taxon>
        <taxon>Ranunculales</taxon>
        <taxon>Menispermaceae</taxon>
        <taxon>Menispermoideae</taxon>
        <taxon>Cissampelideae</taxon>
        <taxon>Stephania</taxon>
    </lineage>
</organism>
<accession>A0AAP0E898</accession>
<keyword evidence="2" id="KW-1185">Reference proteome</keyword>
<dbReference type="EMBL" id="JBBNAG010000012">
    <property type="protein sequence ID" value="KAK9088540.1"/>
    <property type="molecule type" value="Genomic_DNA"/>
</dbReference>
<protein>
    <submittedName>
        <fullName evidence="1">Uncharacterized protein</fullName>
    </submittedName>
</protein>
<dbReference type="AlphaFoldDB" id="A0AAP0E898"/>
<comment type="caution">
    <text evidence="1">The sequence shown here is derived from an EMBL/GenBank/DDBJ whole genome shotgun (WGS) entry which is preliminary data.</text>
</comment>
<name>A0AAP0E898_9MAGN</name>
<evidence type="ECO:0000313" key="2">
    <source>
        <dbReference type="Proteomes" id="UP001419268"/>
    </source>
</evidence>
<proteinExistence type="predicted"/>
<reference evidence="1 2" key="1">
    <citation type="submission" date="2024-01" db="EMBL/GenBank/DDBJ databases">
        <title>Genome assemblies of Stephania.</title>
        <authorList>
            <person name="Yang L."/>
        </authorList>
    </citation>
    <scope>NUCLEOTIDE SEQUENCE [LARGE SCALE GENOMIC DNA]</scope>
    <source>
        <strain evidence="1">JXDWG</strain>
        <tissue evidence="1">Leaf</tissue>
    </source>
</reference>
<gene>
    <name evidence="1" type="ORF">Scep_027622</name>
</gene>
<evidence type="ECO:0000313" key="1">
    <source>
        <dbReference type="EMBL" id="KAK9088540.1"/>
    </source>
</evidence>
<dbReference type="Proteomes" id="UP001419268">
    <property type="component" value="Unassembled WGS sequence"/>
</dbReference>
<sequence>MLLMTHKTYWMIGQSLKPIPFAIDPHNRMLRRNWTHLLLFEVYHFSKISMRNSSMISITIRRTQQQLQKPALRLLQLATMTGASNDSQLWSKAAPWHEQGIPWQGLTKLDLGVDQVKVRLVSFLDVSYWSWGNGLTSTIRRGVFSPRGGTGIVARKTLEHALGTMPR</sequence>